<dbReference type="AlphaFoldDB" id="A0AA40KBY3"/>
<feature type="non-terminal residue" evidence="1">
    <location>
        <position position="107"/>
    </location>
</feature>
<evidence type="ECO:0000313" key="2">
    <source>
        <dbReference type="Proteomes" id="UP001172155"/>
    </source>
</evidence>
<comment type="caution">
    <text evidence="1">The sequence shown here is derived from an EMBL/GenBank/DDBJ whole genome shotgun (WGS) entry which is preliminary data.</text>
</comment>
<protein>
    <submittedName>
        <fullName evidence="1">Uncharacterized protein</fullName>
    </submittedName>
</protein>
<gene>
    <name evidence="1" type="ORF">B0T18DRAFT_290295</name>
</gene>
<evidence type="ECO:0000313" key="1">
    <source>
        <dbReference type="EMBL" id="KAK0753181.1"/>
    </source>
</evidence>
<feature type="non-terminal residue" evidence="1">
    <location>
        <position position="1"/>
    </location>
</feature>
<name>A0AA40KBY3_9PEZI</name>
<proteinExistence type="predicted"/>
<accession>A0AA40KBY3</accession>
<reference evidence="1" key="1">
    <citation type="submission" date="2023-06" db="EMBL/GenBank/DDBJ databases">
        <title>Genome-scale phylogeny and comparative genomics of the fungal order Sordariales.</title>
        <authorList>
            <consortium name="Lawrence Berkeley National Laboratory"/>
            <person name="Hensen N."/>
            <person name="Bonometti L."/>
            <person name="Westerberg I."/>
            <person name="Brannstrom I.O."/>
            <person name="Guillou S."/>
            <person name="Cros-Aarteil S."/>
            <person name="Calhoun S."/>
            <person name="Haridas S."/>
            <person name="Kuo A."/>
            <person name="Mondo S."/>
            <person name="Pangilinan J."/>
            <person name="Riley R."/>
            <person name="LaButti K."/>
            <person name="Andreopoulos B."/>
            <person name="Lipzen A."/>
            <person name="Chen C."/>
            <person name="Yanf M."/>
            <person name="Daum C."/>
            <person name="Ng V."/>
            <person name="Clum A."/>
            <person name="Steindorff A."/>
            <person name="Ohm R."/>
            <person name="Martin F."/>
            <person name="Silar P."/>
            <person name="Natvig D."/>
            <person name="Lalanne C."/>
            <person name="Gautier V."/>
            <person name="Ament-velasquez S.L."/>
            <person name="Kruys A."/>
            <person name="Hutchinson M.I."/>
            <person name="Powell A.J."/>
            <person name="Barry K."/>
            <person name="Miller A.N."/>
            <person name="Grigoriev I.V."/>
            <person name="Debuchy R."/>
            <person name="Gladieux P."/>
            <person name="Thoren M.H."/>
            <person name="Johannesson H."/>
        </authorList>
    </citation>
    <scope>NUCLEOTIDE SEQUENCE</scope>
    <source>
        <strain evidence="1">SMH3187-1</strain>
    </source>
</reference>
<organism evidence="1 2">
    <name type="scientific">Schizothecium vesticola</name>
    <dbReference type="NCBI Taxonomy" id="314040"/>
    <lineage>
        <taxon>Eukaryota</taxon>
        <taxon>Fungi</taxon>
        <taxon>Dikarya</taxon>
        <taxon>Ascomycota</taxon>
        <taxon>Pezizomycotina</taxon>
        <taxon>Sordariomycetes</taxon>
        <taxon>Sordariomycetidae</taxon>
        <taxon>Sordariales</taxon>
        <taxon>Schizotheciaceae</taxon>
        <taxon>Schizothecium</taxon>
    </lineage>
</organism>
<dbReference type="Proteomes" id="UP001172155">
    <property type="component" value="Unassembled WGS sequence"/>
</dbReference>
<sequence length="107" mass="11867">FNFLDFELTQAGLTCDRANSTVPYSCGLKFNWHDPNSVRQNNVSSTSCTQTFSWDGVHPIGSEDGFGGGPSVTCYRDESSYFASTLLHFEDPSNITIQLAHMYLDAE</sequence>
<keyword evidence="2" id="KW-1185">Reference proteome</keyword>
<dbReference type="EMBL" id="JAUKUD010000001">
    <property type="protein sequence ID" value="KAK0753181.1"/>
    <property type="molecule type" value="Genomic_DNA"/>
</dbReference>